<dbReference type="AlphaFoldDB" id="A0AAE1M5C5"/>
<protein>
    <recommendedName>
        <fullName evidence="1">CHAT domain-containing protein</fullName>
    </recommendedName>
</protein>
<dbReference type="RefSeq" id="XP_062760924.1">
    <property type="nucleotide sequence ID" value="XM_062900740.1"/>
</dbReference>
<dbReference type="Gene3D" id="1.25.40.10">
    <property type="entry name" value="Tetratricopeptide repeat domain"/>
    <property type="match status" value="1"/>
</dbReference>
<evidence type="ECO:0000313" key="2">
    <source>
        <dbReference type="EMBL" id="KAK4085584.1"/>
    </source>
</evidence>
<reference evidence="2" key="1">
    <citation type="submission" date="2023-11" db="EMBL/GenBank/DDBJ databases">
        <title>The genome sequences of three competitors of mushroom-forming fungi.</title>
        <authorList>
            <person name="Beijen E."/>
            <person name="Ohm R.A."/>
        </authorList>
    </citation>
    <scope>NUCLEOTIDE SEQUENCE</scope>
    <source>
        <strain evidence="2">CBS 100526</strain>
    </source>
</reference>
<dbReference type="Proteomes" id="UP001273209">
    <property type="component" value="Unassembled WGS sequence"/>
</dbReference>
<evidence type="ECO:0000259" key="1">
    <source>
        <dbReference type="Pfam" id="PF12770"/>
    </source>
</evidence>
<sequence>MSTYERCEAVTNDDVDWGQNIKDLPPQRQHEFMASLSRSIAAMQQMHASCKHPDPNIGGGDEIEVDLARVIASTHWQLDNILIRKSQIQTDRAVMLHLLADAYQVRYRRREKSDDLECAIQLCEEAQSTFPQDDEDTKEVIYHLAELHNFRYLETRTSSALTKGIEWAKQGIAVTPPGAPHRSCCARVLGNLLHDLYARTGKPEHLDQSIFWGQEMIKELRRAEDLTAARNIMSIRLQDRYELTGAIADLQQSIMYAQRVLNDTGEEDELFGIRLSNVANKYRSRYERSRNEEDLDSAIRLAMQATETDLTEHDARIICSGLGACFHQKFDLSNNTEHIDQSIQWTELALALTPETDVHYPLYVFNLGNQLRARYEAKNNIEAVRIRDATPQTQNTQLMDFLFQSIESRHHRLNIDDLDAAIKHYKDALNALPEDSVYRARIIYHTGAALVSRYYRLYMLQDLEEATSLYVETANYQLSRPLDRIHGARSGGELYALTKNWAMATSCLTTALNLLPLVSPRSLQRDDQQHMISQFSGLAAQAASYALEAGYPAYEALRLLELGRGMIMSFAIDLRSDISSLKMAHPDLYERFDNLREKISDKSPTLEDPSGANFALAEQWDSVNEKAVERESLRDSYQSFEALIKEIRKLDGYDRFLLPLTEVDMMSLAGNGAIVVVSPTELRCDALIVTSSFIRHLPLPELKYEDITKKMNDANVAFARTSIATRGGDNKTLSKILLWLWDTTVEPICRVLGLESKQEAVKHIWWIGTGPLSKAPFHAAGKHPSKSKNILSLVSSSYIATIKALWYARQVANPDEGKSRLRIELISMPDTPGHPSLPNVEEELRCIHDIADKKVDVEFLDRPAKGRVLQQLHQHCDEGVLRVIHFACHGLSDPRNPLESHVLLLGDMGDSSNKPNEPRAAGLSVREVSSMKVQNAYLAYLGACHTANNSVMNLADEGLHVVSSFQLAGFRHAIGNMWKADDESCRLFSKEFYSRLLEGSGGAGEVPEAFHYALKKVRKSVSPGDFIGWVPFVHFGAY</sequence>
<proteinExistence type="predicted"/>
<organism evidence="2 3">
    <name type="scientific">Trichoderma aggressivum f. europaeum</name>
    <dbReference type="NCBI Taxonomy" id="173218"/>
    <lineage>
        <taxon>Eukaryota</taxon>
        <taxon>Fungi</taxon>
        <taxon>Dikarya</taxon>
        <taxon>Ascomycota</taxon>
        <taxon>Pezizomycotina</taxon>
        <taxon>Sordariomycetes</taxon>
        <taxon>Hypocreomycetidae</taxon>
        <taxon>Hypocreales</taxon>
        <taxon>Hypocreaceae</taxon>
        <taxon>Trichoderma</taxon>
    </lineage>
</organism>
<dbReference type="InterPro" id="IPR011990">
    <property type="entry name" value="TPR-like_helical_dom_sf"/>
</dbReference>
<gene>
    <name evidence="2" type="ORF">Triagg1_574</name>
</gene>
<accession>A0AAE1M5C5</accession>
<dbReference type="InterPro" id="IPR024983">
    <property type="entry name" value="CHAT_dom"/>
</dbReference>
<dbReference type="EMBL" id="JAWRVG010000001">
    <property type="protein sequence ID" value="KAK4085584.1"/>
    <property type="molecule type" value="Genomic_DNA"/>
</dbReference>
<dbReference type="Pfam" id="PF12770">
    <property type="entry name" value="CHAT"/>
    <property type="match status" value="1"/>
</dbReference>
<keyword evidence="3" id="KW-1185">Reference proteome</keyword>
<comment type="caution">
    <text evidence="2">The sequence shown here is derived from an EMBL/GenBank/DDBJ whole genome shotgun (WGS) entry which is preliminary data.</text>
</comment>
<evidence type="ECO:0000313" key="3">
    <source>
        <dbReference type="Proteomes" id="UP001273209"/>
    </source>
</evidence>
<name>A0AAE1M5C5_9HYPO</name>
<dbReference type="GeneID" id="87920192"/>
<feature type="domain" description="CHAT" evidence="1">
    <location>
        <begin position="737"/>
        <end position="1036"/>
    </location>
</feature>